<dbReference type="EMBL" id="JBGOGF010000002">
    <property type="protein sequence ID" value="MFA1770731.1"/>
    <property type="molecule type" value="Genomic_DNA"/>
</dbReference>
<dbReference type="CDD" id="cd06170">
    <property type="entry name" value="LuxR_C_like"/>
    <property type="match status" value="1"/>
</dbReference>
<dbReference type="PROSITE" id="PS50110">
    <property type="entry name" value="RESPONSE_REGULATORY"/>
    <property type="match status" value="1"/>
</dbReference>
<evidence type="ECO:0000313" key="8">
    <source>
        <dbReference type="EMBL" id="MFA1770731.1"/>
    </source>
</evidence>
<keyword evidence="1 5" id="KW-0597">Phosphoprotein</keyword>
<evidence type="ECO:0000256" key="4">
    <source>
        <dbReference type="ARBA" id="ARBA00023163"/>
    </source>
</evidence>
<dbReference type="InterPro" id="IPR058245">
    <property type="entry name" value="NreC/VraR/RcsB-like_REC"/>
</dbReference>
<dbReference type="Pfam" id="PF00072">
    <property type="entry name" value="Response_reg"/>
    <property type="match status" value="1"/>
</dbReference>
<dbReference type="PROSITE" id="PS50043">
    <property type="entry name" value="HTH_LUXR_2"/>
    <property type="match status" value="1"/>
</dbReference>
<evidence type="ECO:0000259" key="6">
    <source>
        <dbReference type="PROSITE" id="PS50043"/>
    </source>
</evidence>
<evidence type="ECO:0000313" key="9">
    <source>
        <dbReference type="Proteomes" id="UP001570846"/>
    </source>
</evidence>
<dbReference type="RefSeq" id="WP_225840777.1">
    <property type="nucleotide sequence ID" value="NZ_BMMG01000003.1"/>
</dbReference>
<feature type="domain" description="HTH luxR-type" evidence="6">
    <location>
        <begin position="148"/>
        <end position="213"/>
    </location>
</feature>
<dbReference type="SMART" id="SM00421">
    <property type="entry name" value="HTH_LUXR"/>
    <property type="match status" value="1"/>
</dbReference>
<dbReference type="InterPro" id="IPR016032">
    <property type="entry name" value="Sig_transdc_resp-reg_C-effctor"/>
</dbReference>
<accession>A0ABV4RCB6</accession>
<evidence type="ECO:0000256" key="3">
    <source>
        <dbReference type="ARBA" id="ARBA00023125"/>
    </source>
</evidence>
<dbReference type="Proteomes" id="UP001570846">
    <property type="component" value="Unassembled WGS sequence"/>
</dbReference>
<organism evidence="8 9">
    <name type="scientific">Rufibacter glacialis</name>
    <dbReference type="NCBI Taxonomy" id="1259555"/>
    <lineage>
        <taxon>Bacteria</taxon>
        <taxon>Pseudomonadati</taxon>
        <taxon>Bacteroidota</taxon>
        <taxon>Cytophagia</taxon>
        <taxon>Cytophagales</taxon>
        <taxon>Hymenobacteraceae</taxon>
        <taxon>Rufibacter</taxon>
    </lineage>
</organism>
<gene>
    <name evidence="8" type="ORF">ACD591_05465</name>
</gene>
<keyword evidence="2" id="KW-0805">Transcription regulation</keyword>
<reference evidence="8 9" key="1">
    <citation type="submission" date="2024-08" db="EMBL/GenBank/DDBJ databases">
        <authorList>
            <person name="Wei W."/>
        </authorList>
    </citation>
    <scope>NUCLEOTIDE SEQUENCE [LARGE SCALE GENOMIC DNA]</scope>
    <source>
        <strain evidence="8 9">XU2</strain>
    </source>
</reference>
<keyword evidence="9" id="KW-1185">Reference proteome</keyword>
<sequence>MMMLSPTPTKVALVDDHKLFRKGLQELINGFSGYTVWLEAENGKDFIRKLLPESLPAIVVLDISMPVMDGFETARWLQEHYPEVRILALSMSKDDETVLRMLKCGVDGYVLKNADPSELRMALEALESNGSYYASSVGEILKRDLKGTHQTEVELTPREMDFLKLVCQELPYKSMAPVLNISDRAVEATRESLFRKLGAVSKVGLVLYAIKHGIYKVE</sequence>
<dbReference type="Gene3D" id="3.40.50.2300">
    <property type="match status" value="1"/>
</dbReference>
<dbReference type="Pfam" id="PF00196">
    <property type="entry name" value="GerE"/>
    <property type="match status" value="1"/>
</dbReference>
<evidence type="ECO:0000256" key="5">
    <source>
        <dbReference type="PROSITE-ProRule" id="PRU00169"/>
    </source>
</evidence>
<name>A0ABV4RCB6_9BACT</name>
<evidence type="ECO:0000256" key="1">
    <source>
        <dbReference type="ARBA" id="ARBA00022553"/>
    </source>
</evidence>
<dbReference type="PANTHER" id="PTHR43214">
    <property type="entry name" value="TWO-COMPONENT RESPONSE REGULATOR"/>
    <property type="match status" value="1"/>
</dbReference>
<protein>
    <submittedName>
        <fullName evidence="8">Response regulator</fullName>
    </submittedName>
</protein>
<dbReference type="InterPro" id="IPR001789">
    <property type="entry name" value="Sig_transdc_resp-reg_receiver"/>
</dbReference>
<dbReference type="SUPFAM" id="SSF52172">
    <property type="entry name" value="CheY-like"/>
    <property type="match status" value="1"/>
</dbReference>
<dbReference type="InterPro" id="IPR011006">
    <property type="entry name" value="CheY-like_superfamily"/>
</dbReference>
<keyword evidence="4" id="KW-0804">Transcription</keyword>
<evidence type="ECO:0000259" key="7">
    <source>
        <dbReference type="PROSITE" id="PS50110"/>
    </source>
</evidence>
<dbReference type="InterPro" id="IPR000792">
    <property type="entry name" value="Tscrpt_reg_LuxR_C"/>
</dbReference>
<feature type="domain" description="Response regulatory" evidence="7">
    <location>
        <begin position="10"/>
        <end position="127"/>
    </location>
</feature>
<evidence type="ECO:0000256" key="2">
    <source>
        <dbReference type="ARBA" id="ARBA00023015"/>
    </source>
</evidence>
<dbReference type="SMART" id="SM00448">
    <property type="entry name" value="REC"/>
    <property type="match status" value="1"/>
</dbReference>
<proteinExistence type="predicted"/>
<dbReference type="InterPro" id="IPR039420">
    <property type="entry name" value="WalR-like"/>
</dbReference>
<dbReference type="PANTHER" id="PTHR43214:SF41">
    <property type="entry name" value="NITRATE_NITRITE RESPONSE REGULATOR PROTEIN NARP"/>
    <property type="match status" value="1"/>
</dbReference>
<keyword evidence="3" id="KW-0238">DNA-binding</keyword>
<dbReference type="CDD" id="cd17535">
    <property type="entry name" value="REC_NarL-like"/>
    <property type="match status" value="1"/>
</dbReference>
<dbReference type="SUPFAM" id="SSF46894">
    <property type="entry name" value="C-terminal effector domain of the bipartite response regulators"/>
    <property type="match status" value="1"/>
</dbReference>
<comment type="caution">
    <text evidence="8">The sequence shown here is derived from an EMBL/GenBank/DDBJ whole genome shotgun (WGS) entry which is preliminary data.</text>
</comment>
<feature type="modified residue" description="4-aspartylphosphate" evidence="5">
    <location>
        <position position="62"/>
    </location>
</feature>